<dbReference type="PANTHER" id="PTHR43133">
    <property type="entry name" value="RNA POLYMERASE ECF-TYPE SIGMA FACTO"/>
    <property type="match status" value="1"/>
</dbReference>
<evidence type="ECO:0000259" key="6">
    <source>
        <dbReference type="Pfam" id="PF08281"/>
    </source>
</evidence>
<dbReference type="NCBIfam" id="TIGR02937">
    <property type="entry name" value="sigma70-ECF"/>
    <property type="match status" value="1"/>
</dbReference>
<dbReference type="InterPro" id="IPR013324">
    <property type="entry name" value="RNA_pol_sigma_r3/r4-like"/>
</dbReference>
<keyword evidence="3" id="KW-0731">Sigma factor</keyword>
<dbReference type="RefSeq" id="WP_135878805.1">
    <property type="nucleotide sequence ID" value="NZ_SRSO01000039.1"/>
</dbReference>
<evidence type="ECO:0000259" key="5">
    <source>
        <dbReference type="Pfam" id="PF04542"/>
    </source>
</evidence>
<accession>A0A4S1DT67</accession>
<dbReference type="InterPro" id="IPR036388">
    <property type="entry name" value="WH-like_DNA-bd_sf"/>
</dbReference>
<dbReference type="AlphaFoldDB" id="A0A4S1DT67"/>
<evidence type="ECO:0000256" key="4">
    <source>
        <dbReference type="ARBA" id="ARBA00023163"/>
    </source>
</evidence>
<dbReference type="InterPro" id="IPR013325">
    <property type="entry name" value="RNA_pol_sigma_r2"/>
</dbReference>
<dbReference type="PANTHER" id="PTHR43133:SF46">
    <property type="entry name" value="RNA POLYMERASE SIGMA-70 FACTOR ECF SUBFAMILY"/>
    <property type="match status" value="1"/>
</dbReference>
<sequence>MFNSQKLKDDLLIERLKNDDKKVLTELYNTYWKPLFLSSYNLLKNKELCEEIIQDVFIDLWNKREKIQIQISLNSYLYACTRYKVFAQFRKNKIIRIELYEDLKNRFQYSTPETKIMHKELVAQINAVVETLPRKCQNVYKLSRHQQLSHKEIAEQLNISTKTVENHISFALRALRNSLGHILSIELLVFISQNIK</sequence>
<dbReference type="InterPro" id="IPR014284">
    <property type="entry name" value="RNA_pol_sigma-70_dom"/>
</dbReference>
<keyword evidence="2" id="KW-0805">Transcription regulation</keyword>
<dbReference type="GO" id="GO:0003677">
    <property type="term" value="F:DNA binding"/>
    <property type="evidence" value="ECO:0007669"/>
    <property type="project" value="InterPro"/>
</dbReference>
<protein>
    <submittedName>
        <fullName evidence="7">RNA polymerase sigma-70 factor</fullName>
    </submittedName>
</protein>
<name>A0A4S1DT67_9FLAO</name>
<gene>
    <name evidence="7" type="ORF">EM932_19065</name>
</gene>
<dbReference type="SUPFAM" id="SSF88659">
    <property type="entry name" value="Sigma3 and sigma4 domains of RNA polymerase sigma factors"/>
    <property type="match status" value="1"/>
</dbReference>
<organism evidence="7 8">
    <name type="scientific">Flavivirga rizhaonensis</name>
    <dbReference type="NCBI Taxonomy" id="2559571"/>
    <lineage>
        <taxon>Bacteria</taxon>
        <taxon>Pseudomonadati</taxon>
        <taxon>Bacteroidota</taxon>
        <taxon>Flavobacteriia</taxon>
        <taxon>Flavobacteriales</taxon>
        <taxon>Flavobacteriaceae</taxon>
        <taxon>Flavivirga</taxon>
    </lineage>
</organism>
<feature type="domain" description="RNA polymerase sigma factor 70 region 4 type 2" evidence="6">
    <location>
        <begin position="125"/>
        <end position="175"/>
    </location>
</feature>
<dbReference type="InterPro" id="IPR039425">
    <property type="entry name" value="RNA_pol_sigma-70-like"/>
</dbReference>
<dbReference type="Gene3D" id="1.10.10.10">
    <property type="entry name" value="Winged helix-like DNA-binding domain superfamily/Winged helix DNA-binding domain"/>
    <property type="match status" value="1"/>
</dbReference>
<feature type="domain" description="RNA polymerase sigma-70 region 2" evidence="5">
    <location>
        <begin position="40"/>
        <end position="93"/>
    </location>
</feature>
<evidence type="ECO:0000256" key="1">
    <source>
        <dbReference type="ARBA" id="ARBA00010641"/>
    </source>
</evidence>
<reference evidence="7 8" key="1">
    <citation type="submission" date="2019-04" db="EMBL/GenBank/DDBJ databases">
        <authorList>
            <person name="Liu A."/>
        </authorList>
    </citation>
    <scope>NUCLEOTIDE SEQUENCE [LARGE SCALE GENOMIC DNA]</scope>
    <source>
        <strain evidence="7 8">RZ03</strain>
    </source>
</reference>
<dbReference type="GO" id="GO:0016987">
    <property type="term" value="F:sigma factor activity"/>
    <property type="evidence" value="ECO:0007669"/>
    <property type="project" value="UniProtKB-KW"/>
</dbReference>
<evidence type="ECO:0000256" key="3">
    <source>
        <dbReference type="ARBA" id="ARBA00023082"/>
    </source>
</evidence>
<dbReference type="EMBL" id="SRSO01000039">
    <property type="protein sequence ID" value="TGV00562.1"/>
    <property type="molecule type" value="Genomic_DNA"/>
</dbReference>
<evidence type="ECO:0000313" key="7">
    <source>
        <dbReference type="EMBL" id="TGV00562.1"/>
    </source>
</evidence>
<dbReference type="InterPro" id="IPR007627">
    <property type="entry name" value="RNA_pol_sigma70_r2"/>
</dbReference>
<dbReference type="Pfam" id="PF04542">
    <property type="entry name" value="Sigma70_r2"/>
    <property type="match status" value="1"/>
</dbReference>
<comment type="similarity">
    <text evidence="1">Belongs to the sigma-70 factor family. ECF subfamily.</text>
</comment>
<evidence type="ECO:0000313" key="8">
    <source>
        <dbReference type="Proteomes" id="UP000307602"/>
    </source>
</evidence>
<evidence type="ECO:0000256" key="2">
    <source>
        <dbReference type="ARBA" id="ARBA00023015"/>
    </source>
</evidence>
<dbReference type="SUPFAM" id="SSF88946">
    <property type="entry name" value="Sigma2 domain of RNA polymerase sigma factors"/>
    <property type="match status" value="1"/>
</dbReference>
<dbReference type="Pfam" id="PF08281">
    <property type="entry name" value="Sigma70_r4_2"/>
    <property type="match status" value="1"/>
</dbReference>
<keyword evidence="8" id="KW-1185">Reference proteome</keyword>
<comment type="caution">
    <text evidence="7">The sequence shown here is derived from an EMBL/GenBank/DDBJ whole genome shotgun (WGS) entry which is preliminary data.</text>
</comment>
<dbReference type="InterPro" id="IPR014327">
    <property type="entry name" value="RNA_pol_sigma70_bacteroid"/>
</dbReference>
<dbReference type="Gene3D" id="1.10.1740.10">
    <property type="match status" value="1"/>
</dbReference>
<dbReference type="GO" id="GO:0006352">
    <property type="term" value="P:DNA-templated transcription initiation"/>
    <property type="evidence" value="ECO:0007669"/>
    <property type="project" value="InterPro"/>
</dbReference>
<dbReference type="NCBIfam" id="TIGR02985">
    <property type="entry name" value="Sig70_bacteroi1"/>
    <property type="match status" value="1"/>
</dbReference>
<dbReference type="InterPro" id="IPR013249">
    <property type="entry name" value="RNA_pol_sigma70_r4_t2"/>
</dbReference>
<proteinExistence type="inferred from homology"/>
<dbReference type="OrthoDB" id="665981at2"/>
<dbReference type="Proteomes" id="UP000307602">
    <property type="component" value="Unassembled WGS sequence"/>
</dbReference>
<keyword evidence="4" id="KW-0804">Transcription</keyword>